<sequence>MIEQAQPKRKRPNRLLALALAALFTLQVVLLAGCGNTGESKAADPKSTPAPSGAAAGPVKLGILPIEDNLPFYVAEQEGLFKARGVDVTLVPFSSAQERDAAMQAGQIDGEVADLVAVALLQKSGTPVKVAAVGLGVTAKEGRFALLASPKSPVQRLSDLKGAQLAISENSIIEFVGDQLLAEGGLQPGDVKKMAIPKIPVRLQMLLSDQITAAILPDPLAFLAERQGARLIADDTQKNISQTVLLFRKDSVEKNREAIKKVVAVYGEAGQALTADPVKYRPLVVAKANIPKEIQDSYQSPTFSKPVPPSREELTRVMDWMAAKKLLEKPYAYEDLVDPSLAP</sequence>
<dbReference type="PANTHER" id="PTHR30024:SF47">
    <property type="entry name" value="TAURINE-BINDING PERIPLASMIC PROTEIN"/>
    <property type="match status" value="1"/>
</dbReference>
<dbReference type="GO" id="GO:0042597">
    <property type="term" value="C:periplasmic space"/>
    <property type="evidence" value="ECO:0007669"/>
    <property type="project" value="UniProtKB-SubCell"/>
</dbReference>
<dbReference type="OrthoDB" id="9815602at2"/>
<comment type="subcellular location">
    <subcellularLocation>
        <location evidence="1">Periplasm</location>
    </subcellularLocation>
</comment>
<dbReference type="Gene3D" id="3.40.190.10">
    <property type="entry name" value="Periplasmic binding protein-like II"/>
    <property type="match status" value="2"/>
</dbReference>
<feature type="domain" description="Solute-binding protein family 3/N-terminal" evidence="4">
    <location>
        <begin position="60"/>
        <end position="276"/>
    </location>
</feature>
<name>A0A845LEC1_HELGE</name>
<keyword evidence="3" id="KW-0732">Signal</keyword>
<accession>A0A845LEC1</accession>
<keyword evidence="6" id="KW-1185">Reference proteome</keyword>
<evidence type="ECO:0000256" key="1">
    <source>
        <dbReference type="ARBA" id="ARBA00004418"/>
    </source>
</evidence>
<proteinExistence type="inferred from homology"/>
<evidence type="ECO:0000256" key="3">
    <source>
        <dbReference type="ARBA" id="ARBA00022729"/>
    </source>
</evidence>
<evidence type="ECO:0000313" key="6">
    <source>
        <dbReference type="Proteomes" id="UP000471031"/>
    </source>
</evidence>
<dbReference type="PANTHER" id="PTHR30024">
    <property type="entry name" value="ALIPHATIC SULFONATES-BINDING PROTEIN-RELATED"/>
    <property type="match status" value="1"/>
</dbReference>
<comment type="caution">
    <text evidence="5">The sequence shown here is derived from an EMBL/GenBank/DDBJ whole genome shotgun (WGS) entry which is preliminary data.</text>
</comment>
<dbReference type="Pfam" id="PF13379">
    <property type="entry name" value="NMT1_2"/>
    <property type="match status" value="1"/>
</dbReference>
<organism evidence="5 6">
    <name type="scientific">Heliomicrobium gestii</name>
    <name type="common">Heliobacterium gestii</name>
    <dbReference type="NCBI Taxonomy" id="2699"/>
    <lineage>
        <taxon>Bacteria</taxon>
        <taxon>Bacillati</taxon>
        <taxon>Bacillota</taxon>
        <taxon>Clostridia</taxon>
        <taxon>Eubacteriales</taxon>
        <taxon>Heliobacteriaceae</taxon>
        <taxon>Heliomicrobium</taxon>
    </lineage>
</organism>
<dbReference type="AlphaFoldDB" id="A0A845LEC1"/>
<dbReference type="RefSeq" id="WP_161262480.1">
    <property type="nucleotide sequence ID" value="NZ_JAFBDC010000010.1"/>
</dbReference>
<evidence type="ECO:0000313" key="5">
    <source>
        <dbReference type="EMBL" id="MZP43911.1"/>
    </source>
</evidence>
<reference evidence="5 6" key="1">
    <citation type="submission" date="2020-01" db="EMBL/GenBank/DDBJ databases">
        <title>Whole genome sequence of Heliobacterium gestii DSM 11169.</title>
        <authorList>
            <person name="Kyndt J.A."/>
            <person name="Meyer T.E."/>
        </authorList>
    </citation>
    <scope>NUCLEOTIDE SEQUENCE [LARGE SCALE GENOMIC DNA]</scope>
    <source>
        <strain evidence="5 6">DSM 11169</strain>
    </source>
</reference>
<dbReference type="SMART" id="SM00062">
    <property type="entry name" value="PBPb"/>
    <property type="match status" value="1"/>
</dbReference>
<evidence type="ECO:0000259" key="4">
    <source>
        <dbReference type="SMART" id="SM00062"/>
    </source>
</evidence>
<evidence type="ECO:0000256" key="2">
    <source>
        <dbReference type="ARBA" id="ARBA00010742"/>
    </source>
</evidence>
<gene>
    <name evidence="5" type="ORF">GTO89_12810</name>
</gene>
<dbReference type="Proteomes" id="UP000471031">
    <property type="component" value="Unassembled WGS sequence"/>
</dbReference>
<comment type="similarity">
    <text evidence="2">Belongs to the bacterial solute-binding protein SsuA/TauA family.</text>
</comment>
<dbReference type="SUPFAM" id="SSF53850">
    <property type="entry name" value="Periplasmic binding protein-like II"/>
    <property type="match status" value="1"/>
</dbReference>
<dbReference type="EMBL" id="WXEX01000011">
    <property type="protein sequence ID" value="MZP43911.1"/>
    <property type="molecule type" value="Genomic_DNA"/>
</dbReference>
<protein>
    <submittedName>
        <fullName evidence="5">ABC transporter substrate-binding protein</fullName>
    </submittedName>
</protein>
<dbReference type="InterPro" id="IPR001638">
    <property type="entry name" value="Solute-binding_3/MltF_N"/>
</dbReference>